<dbReference type="OrthoDB" id="800074at2"/>
<dbReference type="Proteomes" id="UP000293925">
    <property type="component" value="Unassembled WGS sequence"/>
</dbReference>
<dbReference type="EMBL" id="SJSO01000005">
    <property type="protein sequence ID" value="TCD27789.1"/>
    <property type="molecule type" value="Genomic_DNA"/>
</dbReference>
<dbReference type="AlphaFoldDB" id="A0A4V2MR40"/>
<gene>
    <name evidence="1" type="ORF">EZ456_07525</name>
</gene>
<protein>
    <recommendedName>
        <fullName evidence="3">Natural product</fullName>
    </recommendedName>
</protein>
<organism evidence="1 2">
    <name type="scientific">Pedobacter psychrodurus</name>
    <dbReference type="NCBI Taxonomy" id="2530456"/>
    <lineage>
        <taxon>Bacteria</taxon>
        <taxon>Pseudomonadati</taxon>
        <taxon>Bacteroidota</taxon>
        <taxon>Sphingobacteriia</taxon>
        <taxon>Sphingobacteriales</taxon>
        <taxon>Sphingobacteriaceae</taxon>
        <taxon>Pedobacter</taxon>
    </lineage>
</organism>
<evidence type="ECO:0000313" key="2">
    <source>
        <dbReference type="Proteomes" id="UP000293925"/>
    </source>
</evidence>
<dbReference type="RefSeq" id="WP_131528823.1">
    <property type="nucleotide sequence ID" value="NZ_SJSO01000005.1"/>
</dbReference>
<accession>A0A4V2MR40</accession>
<sequence length="83" mass="8727">MKKLILNPSSFNQGEVLTRAQLKKVMGGLGSESGTPGSCTVTFVCGTSGTISCTSANGICKREPATKTENAYVQCDDDPKTYC</sequence>
<evidence type="ECO:0000313" key="1">
    <source>
        <dbReference type="EMBL" id="TCD27789.1"/>
    </source>
</evidence>
<comment type="caution">
    <text evidence="1">The sequence shown here is derived from an EMBL/GenBank/DDBJ whole genome shotgun (WGS) entry which is preliminary data.</text>
</comment>
<keyword evidence="2" id="KW-1185">Reference proteome</keyword>
<reference evidence="1 2" key="1">
    <citation type="submission" date="2019-02" db="EMBL/GenBank/DDBJ databases">
        <title>Pedobacter sp. RP-3-21 sp. nov., isolated from Arctic soil.</title>
        <authorList>
            <person name="Dahal R.H."/>
        </authorList>
    </citation>
    <scope>NUCLEOTIDE SEQUENCE [LARGE SCALE GENOMIC DNA]</scope>
    <source>
        <strain evidence="1 2">RP-3-21</strain>
    </source>
</reference>
<evidence type="ECO:0008006" key="3">
    <source>
        <dbReference type="Google" id="ProtNLM"/>
    </source>
</evidence>
<proteinExistence type="predicted"/>
<name>A0A4V2MR40_9SPHI</name>